<evidence type="ECO:0000256" key="1">
    <source>
        <dbReference type="ARBA" id="ARBA00001947"/>
    </source>
</evidence>
<evidence type="ECO:0000256" key="5">
    <source>
        <dbReference type="ARBA" id="ARBA00018099"/>
    </source>
</evidence>
<comment type="subcellular location">
    <subcellularLocation>
        <location evidence="2">Secreted</location>
    </subcellularLocation>
</comment>
<evidence type="ECO:0000256" key="6">
    <source>
        <dbReference type="ARBA" id="ARBA00022525"/>
    </source>
</evidence>
<keyword evidence="7" id="KW-0479">Metal-binding</keyword>
<evidence type="ECO:0000313" key="16">
    <source>
        <dbReference type="Proteomes" id="UP000091820"/>
    </source>
</evidence>
<reference evidence="16" key="1">
    <citation type="submission" date="2014-03" db="EMBL/GenBank/DDBJ databases">
        <authorList>
            <person name="Aksoy S."/>
            <person name="Warren W."/>
            <person name="Wilson R.K."/>
        </authorList>
    </citation>
    <scope>NUCLEOTIDE SEQUENCE [LARGE SCALE GENOMIC DNA]</scope>
    <source>
        <strain evidence="16">IAEA</strain>
    </source>
</reference>
<dbReference type="EnsemblMetazoa" id="GBRI015713-RA">
    <property type="protein sequence ID" value="GBRI015713-PA"/>
    <property type="gene ID" value="GBRI015713"/>
</dbReference>
<dbReference type="GO" id="GO:0004000">
    <property type="term" value="F:adenosine deaminase activity"/>
    <property type="evidence" value="ECO:0007669"/>
    <property type="project" value="InterPro"/>
</dbReference>
<evidence type="ECO:0000313" key="15">
    <source>
        <dbReference type="EnsemblMetazoa" id="GBRI015713-PA"/>
    </source>
</evidence>
<evidence type="ECO:0000256" key="11">
    <source>
        <dbReference type="SAM" id="MobiDB-lite"/>
    </source>
</evidence>
<feature type="compositionally biased region" description="Basic and acidic residues" evidence="11">
    <location>
        <begin position="508"/>
        <end position="521"/>
    </location>
</feature>
<dbReference type="GO" id="GO:0046872">
    <property type="term" value="F:metal ion binding"/>
    <property type="evidence" value="ECO:0007669"/>
    <property type="project" value="UniProtKB-KW"/>
</dbReference>
<evidence type="ECO:0000256" key="9">
    <source>
        <dbReference type="ARBA" id="ARBA00022801"/>
    </source>
</evidence>
<feature type="chain" id="PRO_5008400254" description="Adenosine deaminase" evidence="12">
    <location>
        <begin position="23"/>
        <end position="528"/>
    </location>
</feature>
<feature type="region of interest" description="Disordered" evidence="11">
    <location>
        <begin position="505"/>
        <end position="528"/>
    </location>
</feature>
<keyword evidence="8 12" id="KW-0732">Signal</keyword>
<feature type="domain" description="Adenosine deaminase" evidence="13">
    <location>
        <begin position="186"/>
        <end position="482"/>
    </location>
</feature>
<evidence type="ECO:0000256" key="7">
    <source>
        <dbReference type="ARBA" id="ARBA00022723"/>
    </source>
</evidence>
<dbReference type="PANTHER" id="PTHR11409:SF39">
    <property type="entry name" value="ADENOSINE DEAMINASE 2"/>
    <property type="match status" value="1"/>
</dbReference>
<evidence type="ECO:0000256" key="2">
    <source>
        <dbReference type="ARBA" id="ARBA00004613"/>
    </source>
</evidence>
<dbReference type="GO" id="GO:0005615">
    <property type="term" value="C:extracellular space"/>
    <property type="evidence" value="ECO:0007669"/>
    <property type="project" value="InterPro"/>
</dbReference>
<organism evidence="15 16">
    <name type="scientific">Glossina brevipalpis</name>
    <dbReference type="NCBI Taxonomy" id="37001"/>
    <lineage>
        <taxon>Eukaryota</taxon>
        <taxon>Metazoa</taxon>
        <taxon>Ecdysozoa</taxon>
        <taxon>Arthropoda</taxon>
        <taxon>Hexapoda</taxon>
        <taxon>Insecta</taxon>
        <taxon>Pterygota</taxon>
        <taxon>Neoptera</taxon>
        <taxon>Endopterygota</taxon>
        <taxon>Diptera</taxon>
        <taxon>Brachycera</taxon>
        <taxon>Muscomorpha</taxon>
        <taxon>Hippoboscoidea</taxon>
        <taxon>Glossinidae</taxon>
        <taxon>Glossina</taxon>
    </lineage>
</organism>
<name>A0A1A9WDK7_9MUSC</name>
<dbReference type="InterPro" id="IPR001365">
    <property type="entry name" value="A_deaminase_dom"/>
</dbReference>
<dbReference type="InterPro" id="IPR006330">
    <property type="entry name" value="Ado/ade_deaminase"/>
</dbReference>
<proteinExistence type="inferred from homology"/>
<evidence type="ECO:0000256" key="12">
    <source>
        <dbReference type="SAM" id="SignalP"/>
    </source>
</evidence>
<reference evidence="15" key="2">
    <citation type="submission" date="2020-05" db="UniProtKB">
        <authorList>
            <consortium name="EnsemblMetazoa"/>
        </authorList>
    </citation>
    <scope>IDENTIFICATION</scope>
    <source>
        <strain evidence="15">IAEA</strain>
    </source>
</reference>
<evidence type="ECO:0000256" key="4">
    <source>
        <dbReference type="ARBA" id="ARBA00012784"/>
    </source>
</evidence>
<dbReference type="VEuPathDB" id="VectorBase:GBRI015713"/>
<dbReference type="Pfam" id="PF00962">
    <property type="entry name" value="A_deaminase"/>
    <property type="match status" value="1"/>
</dbReference>
<dbReference type="PANTHER" id="PTHR11409">
    <property type="entry name" value="ADENOSINE DEAMINASE"/>
    <property type="match status" value="1"/>
</dbReference>
<accession>A0A1A9WDK7</accession>
<dbReference type="STRING" id="37001.A0A1A9WDK7"/>
<keyword evidence="6" id="KW-0964">Secreted</keyword>
<feature type="domain" description="Adenosine/AMP deaminase N-terminal" evidence="14">
    <location>
        <begin position="12"/>
        <end position="103"/>
    </location>
</feature>
<dbReference type="InterPro" id="IPR032466">
    <property type="entry name" value="Metal_Hydrolase"/>
</dbReference>
<dbReference type="InterPro" id="IPR006331">
    <property type="entry name" value="ADGF"/>
</dbReference>
<dbReference type="SUPFAM" id="SSF51556">
    <property type="entry name" value="Metallo-dependent hydrolases"/>
    <property type="match status" value="1"/>
</dbReference>
<sequence length="528" mass="62310">MFRKKFTFKILIFLILSLITNANGLNEDYLQRRSDLLQKEEQLRLGANITLNEDEIKVNNTFMAFKNEELLIGFKNPKRNIPGIHFFKGISQMKADSKIYRFLKKMPKGAVLNLHAMSSVSSGWFTKNVSYTPGLWNCTNSTLTFRKKEDMNCTLVSEERKKYGSEYDKLFESLVNLYSRTPEVTYPNKRVVWDRYKTMYYTIFDALNYLPVFRAFHWRMLEELYNDNIMYAEIRLDFFPLYDENKKIYPANQSIIELLDIEKKFKEKYPEFFGIKLIHSIIRSHNDTIIKHQLKEFVNYQAAYPDFIIGLDMVGHEDRGRRLLDFVEDFNNLPNSTKFFFVAGETNRLGSTDLNLVDAMLLNATRIGYGYALNKHPVLMKEIKERDIAIEVCPISNQIQKLLLDLRNHPAAMFMSRNIPMVISNDAPGFWNAQGLSYDYYYAIMSLASNQDGLKTLKQLVWNSIKYSALSEEKKKKAEEMLQKQWNKFIKDILKDPDFKFSKHRRYTREERGRGERERKTSNYPKQN</sequence>
<evidence type="ECO:0000259" key="13">
    <source>
        <dbReference type="Pfam" id="PF00962"/>
    </source>
</evidence>
<evidence type="ECO:0000256" key="10">
    <source>
        <dbReference type="ARBA" id="ARBA00047764"/>
    </source>
</evidence>
<dbReference type="Pfam" id="PF08451">
    <property type="entry name" value="A_deaminase_N"/>
    <property type="match status" value="1"/>
</dbReference>
<dbReference type="EC" id="3.5.4.4" evidence="4"/>
<comment type="cofactor">
    <cofactor evidence="1">
        <name>Zn(2+)</name>
        <dbReference type="ChEBI" id="CHEBI:29105"/>
    </cofactor>
</comment>
<dbReference type="GO" id="GO:0046103">
    <property type="term" value="P:inosine biosynthetic process"/>
    <property type="evidence" value="ECO:0007669"/>
    <property type="project" value="TreeGrafter"/>
</dbReference>
<comment type="similarity">
    <text evidence="3">Belongs to the metallo-dependent hydrolases superfamily. Adenosine and AMP deaminases family. ADGF subfamily.</text>
</comment>
<dbReference type="FunFam" id="3.20.20.140:FF:000017">
    <property type="entry name" value="Adenosine deaminase 2"/>
    <property type="match status" value="1"/>
</dbReference>
<keyword evidence="9" id="KW-0378">Hydrolase</keyword>
<dbReference type="GO" id="GO:0006154">
    <property type="term" value="P:adenosine catabolic process"/>
    <property type="evidence" value="ECO:0007669"/>
    <property type="project" value="InterPro"/>
</dbReference>
<evidence type="ECO:0000259" key="14">
    <source>
        <dbReference type="Pfam" id="PF08451"/>
    </source>
</evidence>
<dbReference type="NCBIfam" id="TIGR01431">
    <property type="entry name" value="adm_rel"/>
    <property type="match status" value="1"/>
</dbReference>
<dbReference type="InterPro" id="IPR013659">
    <property type="entry name" value="A_deaminase_N"/>
</dbReference>
<evidence type="ECO:0000256" key="3">
    <source>
        <dbReference type="ARBA" id="ARBA00006083"/>
    </source>
</evidence>
<dbReference type="Gene3D" id="3.20.20.140">
    <property type="entry name" value="Metal-dependent hydrolases"/>
    <property type="match status" value="1"/>
</dbReference>
<evidence type="ECO:0000256" key="8">
    <source>
        <dbReference type="ARBA" id="ARBA00022729"/>
    </source>
</evidence>
<feature type="signal peptide" evidence="12">
    <location>
        <begin position="1"/>
        <end position="22"/>
    </location>
</feature>
<dbReference type="AlphaFoldDB" id="A0A1A9WDK7"/>
<comment type="catalytic activity">
    <reaction evidence="10">
        <text>adenosine + H2O + H(+) = inosine + NH4(+)</text>
        <dbReference type="Rhea" id="RHEA:24408"/>
        <dbReference type="ChEBI" id="CHEBI:15377"/>
        <dbReference type="ChEBI" id="CHEBI:15378"/>
        <dbReference type="ChEBI" id="CHEBI:16335"/>
        <dbReference type="ChEBI" id="CHEBI:17596"/>
        <dbReference type="ChEBI" id="CHEBI:28938"/>
        <dbReference type="EC" id="3.5.4.4"/>
    </reaction>
</comment>
<keyword evidence="16" id="KW-1185">Reference proteome</keyword>
<dbReference type="Proteomes" id="UP000091820">
    <property type="component" value="Unassembled WGS sequence"/>
</dbReference>
<protein>
    <recommendedName>
        <fullName evidence="5">Adenosine deaminase</fullName>
        <ecNumber evidence="4">3.5.4.4</ecNumber>
    </recommendedName>
</protein>